<dbReference type="InterPro" id="IPR029069">
    <property type="entry name" value="HotDog_dom_sf"/>
</dbReference>
<evidence type="ECO:0000313" key="2">
    <source>
        <dbReference type="EMBL" id="CAB4725881.1"/>
    </source>
</evidence>
<accession>A0A6J7H724</accession>
<reference evidence="3" key="1">
    <citation type="submission" date="2020-05" db="EMBL/GenBank/DDBJ databases">
        <authorList>
            <person name="Chiriac C."/>
            <person name="Salcher M."/>
            <person name="Ghai R."/>
            <person name="Kavagutti S V."/>
        </authorList>
    </citation>
    <scope>NUCLEOTIDE SEQUENCE</scope>
</reference>
<dbReference type="SUPFAM" id="SSF54637">
    <property type="entry name" value="Thioesterase/thiol ester dehydrase-isomerase"/>
    <property type="match status" value="1"/>
</dbReference>
<dbReference type="EMBL" id="CAFBMM010000106">
    <property type="protein sequence ID" value="CAB4916837.1"/>
    <property type="molecule type" value="Genomic_DNA"/>
</dbReference>
<dbReference type="EMBL" id="CAEZYK010000051">
    <property type="protein sequence ID" value="CAB4725881.1"/>
    <property type="molecule type" value="Genomic_DNA"/>
</dbReference>
<organism evidence="3">
    <name type="scientific">freshwater metagenome</name>
    <dbReference type="NCBI Taxonomy" id="449393"/>
    <lineage>
        <taxon>unclassified sequences</taxon>
        <taxon>metagenomes</taxon>
        <taxon>ecological metagenomes</taxon>
    </lineage>
</organism>
<evidence type="ECO:0000313" key="3">
    <source>
        <dbReference type="EMBL" id="CAB4916837.1"/>
    </source>
</evidence>
<feature type="region of interest" description="Disordered" evidence="1">
    <location>
        <begin position="1"/>
        <end position="25"/>
    </location>
</feature>
<gene>
    <name evidence="2" type="ORF">UFOPK2683_00975</name>
    <name evidence="3" type="ORF">UFOPK3605_01458</name>
</gene>
<protein>
    <submittedName>
        <fullName evidence="3">Unannotated protein</fullName>
    </submittedName>
</protein>
<dbReference type="CDD" id="cd00586">
    <property type="entry name" value="4HBT"/>
    <property type="match status" value="1"/>
</dbReference>
<name>A0A6J7H724_9ZZZZ</name>
<dbReference type="Gene3D" id="3.10.129.10">
    <property type="entry name" value="Hotdog Thioesterase"/>
    <property type="match status" value="1"/>
</dbReference>
<proteinExistence type="predicted"/>
<feature type="compositionally biased region" description="Basic and acidic residues" evidence="1">
    <location>
        <begin position="1"/>
        <end position="14"/>
    </location>
</feature>
<dbReference type="Pfam" id="PF13279">
    <property type="entry name" value="4HBT_2"/>
    <property type="match status" value="1"/>
</dbReference>
<sequence>MNSKKAPIDQRDLWPVDGVSQTPPPSSAVVDQLHAMGYRALFVVTPIASDEDKHQDHLNNSAAVRMFNELRIAYVASRLSPDWPRHLRRENLIVVVRELHVEYQSEAQGSERFIGATRLSFRRGKSVLIEQALVEIESGRPVARAWVVQLLLGPTGVQDWPAFYWDLVATSEGAPLVELADSRPSWGPGSETS</sequence>
<evidence type="ECO:0000256" key="1">
    <source>
        <dbReference type="SAM" id="MobiDB-lite"/>
    </source>
</evidence>
<dbReference type="AlphaFoldDB" id="A0A6J7H724"/>